<dbReference type="Proteomes" id="UP001054945">
    <property type="component" value="Unassembled WGS sequence"/>
</dbReference>
<evidence type="ECO:0000313" key="2">
    <source>
        <dbReference type="EMBL" id="GIY50680.1"/>
    </source>
</evidence>
<gene>
    <name evidence="2" type="ORF">CEXT_188152</name>
</gene>
<accession>A0AAV4TWM4</accession>
<keyword evidence="3" id="KW-1185">Reference proteome</keyword>
<feature type="region of interest" description="Disordered" evidence="1">
    <location>
        <begin position="49"/>
        <end position="70"/>
    </location>
</feature>
<sequence length="128" mass="14551">MKDKDSKDIAVDRNSIKACCSISREKSNRKKSETNVNVVLGERKETTVVTEEKNMTSELDSKRNTKTSIENISNESDWGTKLPATELEDLIMKSDICEKQRKDEINPDQVIKSECGAISKDDQRELKK</sequence>
<dbReference type="EMBL" id="BPLR01012010">
    <property type="protein sequence ID" value="GIY50680.1"/>
    <property type="molecule type" value="Genomic_DNA"/>
</dbReference>
<name>A0AAV4TWM4_CAEEX</name>
<evidence type="ECO:0000313" key="3">
    <source>
        <dbReference type="Proteomes" id="UP001054945"/>
    </source>
</evidence>
<feature type="compositionally biased region" description="Basic and acidic residues" evidence="1">
    <location>
        <begin position="49"/>
        <end position="63"/>
    </location>
</feature>
<organism evidence="2 3">
    <name type="scientific">Caerostris extrusa</name>
    <name type="common">Bark spider</name>
    <name type="synonym">Caerostris bankana</name>
    <dbReference type="NCBI Taxonomy" id="172846"/>
    <lineage>
        <taxon>Eukaryota</taxon>
        <taxon>Metazoa</taxon>
        <taxon>Ecdysozoa</taxon>
        <taxon>Arthropoda</taxon>
        <taxon>Chelicerata</taxon>
        <taxon>Arachnida</taxon>
        <taxon>Araneae</taxon>
        <taxon>Araneomorphae</taxon>
        <taxon>Entelegynae</taxon>
        <taxon>Araneoidea</taxon>
        <taxon>Araneidae</taxon>
        <taxon>Caerostris</taxon>
    </lineage>
</organism>
<evidence type="ECO:0000256" key="1">
    <source>
        <dbReference type="SAM" id="MobiDB-lite"/>
    </source>
</evidence>
<protein>
    <submittedName>
        <fullName evidence="2">Uncharacterized protein</fullName>
    </submittedName>
</protein>
<proteinExistence type="predicted"/>
<comment type="caution">
    <text evidence="2">The sequence shown here is derived from an EMBL/GenBank/DDBJ whole genome shotgun (WGS) entry which is preliminary data.</text>
</comment>
<reference evidence="2 3" key="1">
    <citation type="submission" date="2021-06" db="EMBL/GenBank/DDBJ databases">
        <title>Caerostris extrusa draft genome.</title>
        <authorList>
            <person name="Kono N."/>
            <person name="Arakawa K."/>
        </authorList>
    </citation>
    <scope>NUCLEOTIDE SEQUENCE [LARGE SCALE GENOMIC DNA]</scope>
</reference>
<dbReference type="AlphaFoldDB" id="A0AAV4TWM4"/>